<keyword evidence="11" id="KW-1185">Reference proteome</keyword>
<dbReference type="InterPro" id="IPR001816">
    <property type="entry name" value="Transl_elong_EFTs/EF1B"/>
</dbReference>
<evidence type="ECO:0000256" key="4">
    <source>
        <dbReference type="ARBA" id="ARBA00022768"/>
    </source>
</evidence>
<dbReference type="GO" id="GO:0003746">
    <property type="term" value="F:translation elongation factor activity"/>
    <property type="evidence" value="ECO:0007669"/>
    <property type="project" value="UniProtKB-UniRule"/>
</dbReference>
<name>A0A1B1YWE3_9GAMM</name>
<dbReference type="InterPro" id="IPR018101">
    <property type="entry name" value="Transl_elong_Ts_CS"/>
</dbReference>
<dbReference type="PROSITE" id="PS01127">
    <property type="entry name" value="EF_TS_2"/>
    <property type="match status" value="1"/>
</dbReference>
<dbReference type="FunFam" id="1.10.8.10:FF:000001">
    <property type="entry name" value="Elongation factor Ts"/>
    <property type="match status" value="1"/>
</dbReference>
<evidence type="ECO:0000256" key="5">
    <source>
        <dbReference type="ARBA" id="ARBA00022917"/>
    </source>
</evidence>
<comment type="function">
    <text evidence="6 7">Associates with the EF-Tu.GDP complex and induces the exchange of GDP to GTP. It remains bound to the aminoacyl-tRNA.EF-Tu.GTP complex up to the GTP hydrolysis stage on the ribosome.</text>
</comment>
<dbReference type="RefSeq" id="WP_068806777.1">
    <property type="nucleotide sequence ID" value="NZ_CP014671.1"/>
</dbReference>
<evidence type="ECO:0000256" key="7">
    <source>
        <dbReference type="RuleBase" id="RU000642"/>
    </source>
</evidence>
<dbReference type="EMBL" id="CP014671">
    <property type="protein sequence ID" value="ANX05164.1"/>
    <property type="molecule type" value="Genomic_DNA"/>
</dbReference>
<dbReference type="Gene3D" id="1.10.286.20">
    <property type="match status" value="1"/>
</dbReference>
<keyword evidence="4 6" id="KW-0251">Elongation factor</keyword>
<dbReference type="InterPro" id="IPR036402">
    <property type="entry name" value="EF-Ts_dimer_sf"/>
</dbReference>
<dbReference type="InParanoid" id="A0A1B1YWE3"/>
<gene>
    <name evidence="6" type="primary">tsf</name>
    <name evidence="10" type="ORF">PG2T_13900</name>
</gene>
<dbReference type="PANTHER" id="PTHR11741:SF0">
    <property type="entry name" value="ELONGATION FACTOR TS, MITOCHONDRIAL"/>
    <property type="match status" value="1"/>
</dbReference>
<dbReference type="CDD" id="cd14275">
    <property type="entry name" value="UBA_EF-Ts"/>
    <property type="match status" value="1"/>
</dbReference>
<dbReference type="Proteomes" id="UP000092952">
    <property type="component" value="Chromosome"/>
</dbReference>
<dbReference type="AlphaFoldDB" id="A0A1B1YWE3"/>
<dbReference type="KEGG" id="gbi:PG2T_13900"/>
<comment type="similarity">
    <text evidence="1 6 7">Belongs to the EF-Ts family.</text>
</comment>
<dbReference type="STRING" id="1810504.PG2T_13900"/>
<evidence type="ECO:0000256" key="6">
    <source>
        <dbReference type="HAMAP-Rule" id="MF_00050"/>
    </source>
</evidence>
<dbReference type="SUPFAM" id="SSF54713">
    <property type="entry name" value="Elongation factor Ts (EF-Ts), dimerisation domain"/>
    <property type="match status" value="2"/>
</dbReference>
<dbReference type="OrthoDB" id="9808348at2"/>
<dbReference type="SUPFAM" id="SSF46934">
    <property type="entry name" value="UBA-like"/>
    <property type="match status" value="1"/>
</dbReference>
<feature type="region of interest" description="Involved in Mg(2+) ion dislocation from EF-Tu" evidence="6">
    <location>
        <begin position="81"/>
        <end position="84"/>
    </location>
</feature>
<evidence type="ECO:0000256" key="1">
    <source>
        <dbReference type="ARBA" id="ARBA00005532"/>
    </source>
</evidence>
<dbReference type="Gene3D" id="1.10.8.10">
    <property type="entry name" value="DNA helicase RuvA subunit, C-terminal domain"/>
    <property type="match status" value="1"/>
</dbReference>
<evidence type="ECO:0000256" key="8">
    <source>
        <dbReference type="RuleBase" id="RU000643"/>
    </source>
</evidence>
<feature type="domain" description="Translation elongation factor EFTs/EF1B dimerisation" evidence="9">
    <location>
        <begin position="73"/>
        <end position="272"/>
    </location>
</feature>
<dbReference type="FunFam" id="1.10.286.20:FF:000001">
    <property type="entry name" value="Elongation factor Ts"/>
    <property type="match status" value="1"/>
</dbReference>
<dbReference type="NCBIfam" id="TIGR00116">
    <property type="entry name" value="tsf"/>
    <property type="match status" value="1"/>
</dbReference>
<dbReference type="Gene3D" id="3.30.479.20">
    <property type="entry name" value="Elongation factor Ts, dimerisation domain"/>
    <property type="match status" value="2"/>
</dbReference>
<dbReference type="Pfam" id="PF00889">
    <property type="entry name" value="EF_TS"/>
    <property type="match status" value="1"/>
</dbReference>
<proteinExistence type="inferred from homology"/>
<dbReference type="InterPro" id="IPR014039">
    <property type="entry name" value="Transl_elong_EFTs/EF1B_dimer"/>
</dbReference>
<reference evidence="11" key="1">
    <citation type="submission" date="2016-03" db="EMBL/GenBank/DDBJ databases">
        <title>Complete genome sequence of Solimmundus cernigliae, representing a novel lineage of polycyclic aromatic hydrocarbon degraders within the Gammaproteobacteria.</title>
        <authorList>
            <person name="Singleton D.R."/>
            <person name="Dickey A.N."/>
            <person name="Scholl E.H."/>
            <person name="Wright F.A."/>
            <person name="Aitken M.D."/>
        </authorList>
    </citation>
    <scope>NUCLEOTIDE SEQUENCE [LARGE SCALE GENOMIC DNA]</scope>
    <source>
        <strain evidence="11">TR3.2</strain>
    </source>
</reference>
<evidence type="ECO:0000256" key="2">
    <source>
        <dbReference type="ARBA" id="ARBA00016956"/>
    </source>
</evidence>
<keyword evidence="5 6" id="KW-0648">Protein biosynthesis</keyword>
<dbReference type="FunCoup" id="A0A1B1YWE3">
    <property type="interactions" value="572"/>
</dbReference>
<keyword evidence="3 6" id="KW-0963">Cytoplasm</keyword>
<dbReference type="InterPro" id="IPR009060">
    <property type="entry name" value="UBA-like_sf"/>
</dbReference>
<dbReference type="GO" id="GO:0005737">
    <property type="term" value="C:cytoplasm"/>
    <property type="evidence" value="ECO:0007669"/>
    <property type="project" value="UniProtKB-SubCell"/>
</dbReference>
<evidence type="ECO:0000313" key="10">
    <source>
        <dbReference type="EMBL" id="ANX05164.1"/>
    </source>
</evidence>
<dbReference type="PANTHER" id="PTHR11741">
    <property type="entry name" value="ELONGATION FACTOR TS"/>
    <property type="match status" value="1"/>
</dbReference>
<sequence length="291" mass="30997">MNISAALVKEMRERTGLGMMECKKALTEAGGDIEAAIDLMRKAGAARADKKAGRTAADGAIILSASADGRSVALTEVNSETDFVAKDAGFLAFAQAVGDLALSQAPADVEQLSTLTLGDGTVEEARQQLVAKIGENIRVRRFVRRQTTSGVIGSYLHGSRIGVLVEIEGGDLALARDIAMHVAASRPVCVSSDQIPADVLAREKEIYDAQAAESGKPEDIRARMVEGRLRKYAAEVTLLGQAFVKDPDTTVEQLLKKANARVIGFDRLEVGEGIEKQADDFVAEVMKQARG</sequence>
<evidence type="ECO:0000313" key="11">
    <source>
        <dbReference type="Proteomes" id="UP000092952"/>
    </source>
</evidence>
<evidence type="ECO:0000256" key="3">
    <source>
        <dbReference type="ARBA" id="ARBA00022490"/>
    </source>
</evidence>
<accession>A0A1B1YWE3</accession>
<evidence type="ECO:0000259" key="9">
    <source>
        <dbReference type="Pfam" id="PF00889"/>
    </source>
</evidence>
<protein>
    <recommendedName>
        <fullName evidence="2 6">Elongation factor Ts</fullName>
        <shortName evidence="6">EF-Ts</shortName>
    </recommendedName>
</protein>
<organism evidence="10 11">
    <name type="scientific">Immundisolibacter cernigliae</name>
    <dbReference type="NCBI Taxonomy" id="1810504"/>
    <lineage>
        <taxon>Bacteria</taxon>
        <taxon>Pseudomonadati</taxon>
        <taxon>Pseudomonadota</taxon>
        <taxon>Gammaproteobacteria</taxon>
        <taxon>Immundisolibacterales</taxon>
        <taxon>Immundisolibacteraceae</taxon>
        <taxon>Immundisolibacter</taxon>
    </lineage>
</organism>
<dbReference type="HAMAP" id="MF_00050">
    <property type="entry name" value="EF_Ts"/>
    <property type="match status" value="1"/>
</dbReference>
<comment type="subcellular location">
    <subcellularLocation>
        <location evidence="6 8">Cytoplasm</location>
    </subcellularLocation>
</comment>